<evidence type="ECO:0000256" key="2">
    <source>
        <dbReference type="SAM" id="SignalP"/>
    </source>
</evidence>
<evidence type="ECO:0000313" key="5">
    <source>
        <dbReference type="Proteomes" id="UP000319160"/>
    </source>
</evidence>
<sequence>MVGATMIKMLAMAMLSGMQIASALPTSPDGIIESGLPLFSRQSGVYITTTNLVGDGNPHQVPWDQQISTKQNCGSAAACSVTVTKEHTLTYGWSVGVGYEWVSGGFSVEESFTDGESHECQGNKGQTVCVWRVYQYTAYTVADTKCYYFNGAASGCTTSKPYVLSSPNKCQKGGFYCKTGSECSNDGYGFWKPNTGLMAAAKLHNVPESILRDRIHDTKPRHDIKHPRHKLDPIEEEVLLKYIIDLESRRISPSISSVEDMANLLLESRGAELVGKHWARRFINRKPDLKIKMNRKYDQQRTLCEDSAVVSACHESYISAQFDVYCYYQRHCD</sequence>
<dbReference type="AlphaFoldDB" id="A0A553I2J2"/>
<name>A0A553I2J2_9PEZI</name>
<feature type="domain" description="HTH CENPB-type" evidence="3">
    <location>
        <begin position="223"/>
        <end position="292"/>
    </location>
</feature>
<keyword evidence="2" id="KW-0732">Signal</keyword>
<feature type="chain" id="PRO_5021724258" description="HTH CENPB-type domain-containing protein" evidence="2">
    <location>
        <begin position="24"/>
        <end position="333"/>
    </location>
</feature>
<feature type="signal peptide" evidence="2">
    <location>
        <begin position="1"/>
        <end position="23"/>
    </location>
</feature>
<protein>
    <recommendedName>
        <fullName evidence="3">HTH CENPB-type domain-containing protein</fullName>
    </recommendedName>
</protein>
<dbReference type="EMBL" id="VFLP01000022">
    <property type="protein sequence ID" value="TRX94412.1"/>
    <property type="molecule type" value="Genomic_DNA"/>
</dbReference>
<dbReference type="PROSITE" id="PS51253">
    <property type="entry name" value="HTH_CENPB"/>
    <property type="match status" value="1"/>
</dbReference>
<evidence type="ECO:0000259" key="3">
    <source>
        <dbReference type="PROSITE" id="PS51253"/>
    </source>
</evidence>
<dbReference type="GO" id="GO:0003677">
    <property type="term" value="F:DNA binding"/>
    <property type="evidence" value="ECO:0007669"/>
    <property type="project" value="UniProtKB-KW"/>
</dbReference>
<evidence type="ECO:0000256" key="1">
    <source>
        <dbReference type="ARBA" id="ARBA00023125"/>
    </source>
</evidence>
<accession>A0A553I2J2</accession>
<gene>
    <name evidence="4" type="ORF">FHL15_004567</name>
</gene>
<dbReference type="Pfam" id="PF03221">
    <property type="entry name" value="HTH_Tnp_Tc5"/>
    <property type="match status" value="1"/>
</dbReference>
<evidence type="ECO:0000313" key="4">
    <source>
        <dbReference type="EMBL" id="TRX94412.1"/>
    </source>
</evidence>
<dbReference type="Proteomes" id="UP000319160">
    <property type="component" value="Unassembled WGS sequence"/>
</dbReference>
<keyword evidence="5" id="KW-1185">Reference proteome</keyword>
<reference evidence="5" key="1">
    <citation type="submission" date="2019-06" db="EMBL/GenBank/DDBJ databases">
        <title>Draft genome sequence of the griseofulvin-producing fungus Xylaria cubensis strain G536.</title>
        <authorList>
            <person name="Mead M.E."/>
            <person name="Raja H.A."/>
            <person name="Steenwyk J.L."/>
            <person name="Knowles S.L."/>
            <person name="Oberlies N.H."/>
            <person name="Rokas A."/>
        </authorList>
    </citation>
    <scope>NUCLEOTIDE SEQUENCE [LARGE SCALE GENOMIC DNA]</scope>
    <source>
        <strain evidence="5">G536</strain>
    </source>
</reference>
<dbReference type="InterPro" id="IPR006600">
    <property type="entry name" value="HTH_CenpB_DNA-bd_dom"/>
</dbReference>
<keyword evidence="1" id="KW-0238">DNA-binding</keyword>
<proteinExistence type="predicted"/>
<organism evidence="4 5">
    <name type="scientific">Xylaria flabelliformis</name>
    <dbReference type="NCBI Taxonomy" id="2512241"/>
    <lineage>
        <taxon>Eukaryota</taxon>
        <taxon>Fungi</taxon>
        <taxon>Dikarya</taxon>
        <taxon>Ascomycota</taxon>
        <taxon>Pezizomycotina</taxon>
        <taxon>Sordariomycetes</taxon>
        <taxon>Xylariomycetidae</taxon>
        <taxon>Xylariales</taxon>
        <taxon>Xylariaceae</taxon>
        <taxon>Xylaria</taxon>
    </lineage>
</organism>
<comment type="caution">
    <text evidence="4">The sequence shown here is derived from an EMBL/GenBank/DDBJ whole genome shotgun (WGS) entry which is preliminary data.</text>
</comment>
<dbReference type="OrthoDB" id="3641682at2759"/>